<reference evidence="4" key="1">
    <citation type="journal article" date="2011" name="Genome Res.">
        <title>Phylogeny-wide analysis of social amoeba genomes highlights ancient origins for complex intercellular communication.</title>
        <authorList>
            <person name="Heidel A.J."/>
            <person name="Lawal H.M."/>
            <person name="Felder M."/>
            <person name="Schilde C."/>
            <person name="Helps N.R."/>
            <person name="Tunggal B."/>
            <person name="Rivero F."/>
            <person name="John U."/>
            <person name="Schleicher M."/>
            <person name="Eichinger L."/>
            <person name="Platzer M."/>
            <person name="Noegel A.A."/>
            <person name="Schaap P."/>
            <person name="Gloeckner G."/>
        </authorList>
    </citation>
    <scope>NUCLEOTIDE SEQUENCE [LARGE SCALE GENOMIC DNA]</scope>
    <source>
        <strain evidence="4">SH3</strain>
    </source>
</reference>
<feature type="signal peptide" evidence="1">
    <location>
        <begin position="1"/>
        <end position="19"/>
    </location>
</feature>
<sequence>MMMKSLILLIVILIALIEAQPIPYPKVSDSFLGANDTGVSLFPSYLGLKIHIRCYANVTSANRKGPIALFDSGLPFFSTAWVSVIPSVLENMPAWNISKACFIDRYGYGWSDSSKYPITTQDYVMRLRGSLQVAGLTGKYVLVGWSWGSIFVQTYSLTYPKDVVGIMTVDGTDSKWGFISSNQQAVITYTDIIRGYISLNNVGSLESLARADEISHAFGWFPSALVSTGFTECSIDATQDIFLNNKFLKAAIQEYNIMVVSSVMLNFTYALKGTTLKDLPYVNLFASHDQDWTNRQTYMASLSSNSMTLPVVPIDHFVPLTNPDVIISGLAALSNKISTNPAKIWGR</sequence>
<dbReference type="InterPro" id="IPR029058">
    <property type="entry name" value="AB_hydrolase_fold"/>
</dbReference>
<gene>
    <name evidence="3" type="ORF">DFA_02363</name>
</gene>
<dbReference type="Gene3D" id="3.40.50.1820">
    <property type="entry name" value="alpha/beta hydrolase"/>
    <property type="match status" value="1"/>
</dbReference>
<organism evidence="3 4">
    <name type="scientific">Cavenderia fasciculata</name>
    <name type="common">Slime mold</name>
    <name type="synonym">Dictyostelium fasciculatum</name>
    <dbReference type="NCBI Taxonomy" id="261658"/>
    <lineage>
        <taxon>Eukaryota</taxon>
        <taxon>Amoebozoa</taxon>
        <taxon>Evosea</taxon>
        <taxon>Eumycetozoa</taxon>
        <taxon>Dictyostelia</taxon>
        <taxon>Acytosteliales</taxon>
        <taxon>Cavenderiaceae</taxon>
        <taxon>Cavenderia</taxon>
    </lineage>
</organism>
<keyword evidence="4" id="KW-1185">Reference proteome</keyword>
<evidence type="ECO:0000313" key="3">
    <source>
        <dbReference type="EMBL" id="EGG19116.1"/>
    </source>
</evidence>
<dbReference type="InterPro" id="IPR050266">
    <property type="entry name" value="AB_hydrolase_sf"/>
</dbReference>
<dbReference type="GO" id="GO:0016020">
    <property type="term" value="C:membrane"/>
    <property type="evidence" value="ECO:0007669"/>
    <property type="project" value="TreeGrafter"/>
</dbReference>
<dbReference type="RefSeq" id="XP_004366749.1">
    <property type="nucleotide sequence ID" value="XM_004366692.1"/>
</dbReference>
<dbReference type="Pfam" id="PF00561">
    <property type="entry name" value="Abhydrolase_1"/>
    <property type="match status" value="1"/>
</dbReference>
<dbReference type="STRING" id="1054147.F4PZ87"/>
<dbReference type="OrthoDB" id="16239at2759"/>
<accession>F4PZ87</accession>
<name>F4PZ87_CACFS</name>
<keyword evidence="1" id="KW-0732">Signal</keyword>
<evidence type="ECO:0000259" key="2">
    <source>
        <dbReference type="Pfam" id="PF00561"/>
    </source>
</evidence>
<dbReference type="EMBL" id="GL883016">
    <property type="protein sequence ID" value="EGG19116.1"/>
    <property type="molecule type" value="Genomic_DNA"/>
</dbReference>
<dbReference type="InterPro" id="IPR000073">
    <property type="entry name" value="AB_hydrolase_1"/>
</dbReference>
<dbReference type="PANTHER" id="PTHR43798">
    <property type="entry name" value="MONOACYLGLYCEROL LIPASE"/>
    <property type="match status" value="1"/>
</dbReference>
<evidence type="ECO:0000256" key="1">
    <source>
        <dbReference type="SAM" id="SignalP"/>
    </source>
</evidence>
<dbReference type="PANTHER" id="PTHR43798:SF33">
    <property type="entry name" value="HYDROLASE, PUTATIVE (AFU_ORTHOLOGUE AFUA_2G14860)-RELATED"/>
    <property type="match status" value="1"/>
</dbReference>
<dbReference type="AlphaFoldDB" id="F4PZ87"/>
<protein>
    <recommendedName>
        <fullName evidence="2">AB hydrolase-1 domain-containing protein</fullName>
    </recommendedName>
</protein>
<dbReference type="GeneID" id="14871120"/>
<dbReference type="KEGG" id="dfa:DFA_02363"/>
<dbReference type="Proteomes" id="UP000007797">
    <property type="component" value="Unassembled WGS sequence"/>
</dbReference>
<dbReference type="SUPFAM" id="SSF53474">
    <property type="entry name" value="alpha/beta-Hydrolases"/>
    <property type="match status" value="1"/>
</dbReference>
<feature type="domain" description="AB hydrolase-1" evidence="2">
    <location>
        <begin position="103"/>
        <end position="178"/>
    </location>
</feature>
<proteinExistence type="predicted"/>
<evidence type="ECO:0000313" key="4">
    <source>
        <dbReference type="Proteomes" id="UP000007797"/>
    </source>
</evidence>
<feature type="chain" id="PRO_5003320450" description="AB hydrolase-1 domain-containing protein" evidence="1">
    <location>
        <begin position="20"/>
        <end position="347"/>
    </location>
</feature>